<protein>
    <submittedName>
        <fullName evidence="2">Uncharacterized protein</fullName>
    </submittedName>
</protein>
<feature type="region of interest" description="Disordered" evidence="1">
    <location>
        <begin position="1"/>
        <end position="30"/>
    </location>
</feature>
<evidence type="ECO:0000256" key="1">
    <source>
        <dbReference type="SAM" id="MobiDB-lite"/>
    </source>
</evidence>
<dbReference type="AlphaFoldDB" id="A0AA39SQM3"/>
<organism evidence="2 3">
    <name type="scientific">Acer saccharum</name>
    <name type="common">Sugar maple</name>
    <dbReference type="NCBI Taxonomy" id="4024"/>
    <lineage>
        <taxon>Eukaryota</taxon>
        <taxon>Viridiplantae</taxon>
        <taxon>Streptophyta</taxon>
        <taxon>Embryophyta</taxon>
        <taxon>Tracheophyta</taxon>
        <taxon>Spermatophyta</taxon>
        <taxon>Magnoliopsida</taxon>
        <taxon>eudicotyledons</taxon>
        <taxon>Gunneridae</taxon>
        <taxon>Pentapetalae</taxon>
        <taxon>rosids</taxon>
        <taxon>malvids</taxon>
        <taxon>Sapindales</taxon>
        <taxon>Sapindaceae</taxon>
        <taxon>Hippocastanoideae</taxon>
        <taxon>Acereae</taxon>
        <taxon>Acer</taxon>
    </lineage>
</organism>
<reference evidence="2" key="2">
    <citation type="submission" date="2023-06" db="EMBL/GenBank/DDBJ databases">
        <authorList>
            <person name="Swenson N.G."/>
            <person name="Wegrzyn J.L."/>
            <person name="Mcevoy S.L."/>
        </authorList>
    </citation>
    <scope>NUCLEOTIDE SEQUENCE</scope>
    <source>
        <strain evidence="2">NS2018</strain>
        <tissue evidence="2">Leaf</tissue>
    </source>
</reference>
<sequence>MLAQRKQASRKQQDLNFHGEPPKRVSSSRYQAWTPPTLSDTLSISISRFSPRSRMDRTIAGKVPGKAIREGTYSEMGSAATSSCSFCHWRVLDTAVGIRHWRVYVKGFQ</sequence>
<accession>A0AA39SQM3</accession>
<keyword evidence="3" id="KW-1185">Reference proteome</keyword>
<comment type="caution">
    <text evidence="2">The sequence shown here is derived from an EMBL/GenBank/DDBJ whole genome shotgun (WGS) entry which is preliminary data.</text>
</comment>
<reference evidence="2" key="1">
    <citation type="journal article" date="2022" name="Plant J.">
        <title>Strategies of tolerance reflected in two North American maple genomes.</title>
        <authorList>
            <person name="McEvoy S.L."/>
            <person name="Sezen U.U."/>
            <person name="Trouern-Trend A."/>
            <person name="McMahon S.M."/>
            <person name="Schaberg P.G."/>
            <person name="Yang J."/>
            <person name="Wegrzyn J.L."/>
            <person name="Swenson N.G."/>
        </authorList>
    </citation>
    <scope>NUCLEOTIDE SEQUENCE</scope>
    <source>
        <strain evidence="2">NS2018</strain>
    </source>
</reference>
<name>A0AA39SQM3_ACESA</name>
<proteinExistence type="predicted"/>
<evidence type="ECO:0000313" key="2">
    <source>
        <dbReference type="EMBL" id="KAK0594797.1"/>
    </source>
</evidence>
<evidence type="ECO:0000313" key="3">
    <source>
        <dbReference type="Proteomes" id="UP001168877"/>
    </source>
</evidence>
<gene>
    <name evidence="2" type="ORF">LWI29_000643</name>
</gene>
<dbReference type="EMBL" id="JAUESC010000004">
    <property type="protein sequence ID" value="KAK0594797.1"/>
    <property type="molecule type" value="Genomic_DNA"/>
</dbReference>
<dbReference type="Proteomes" id="UP001168877">
    <property type="component" value="Unassembled WGS sequence"/>
</dbReference>